<evidence type="ECO:0008006" key="3">
    <source>
        <dbReference type="Google" id="ProtNLM"/>
    </source>
</evidence>
<organism evidence="1 2">
    <name type="scientific">Bartonella chomelii</name>
    <dbReference type="NCBI Taxonomy" id="236402"/>
    <lineage>
        <taxon>Bacteria</taxon>
        <taxon>Pseudomonadati</taxon>
        <taxon>Pseudomonadota</taxon>
        <taxon>Alphaproteobacteria</taxon>
        <taxon>Hyphomicrobiales</taxon>
        <taxon>Bartonellaceae</taxon>
        <taxon>Bartonella</taxon>
    </lineage>
</organism>
<evidence type="ECO:0000313" key="1">
    <source>
        <dbReference type="EMBL" id="MBA9083557.1"/>
    </source>
</evidence>
<dbReference type="EMBL" id="JACJIR010000033">
    <property type="protein sequence ID" value="MBA9083557.1"/>
    <property type="molecule type" value="Genomic_DNA"/>
</dbReference>
<evidence type="ECO:0000313" key="2">
    <source>
        <dbReference type="Proteomes" id="UP000548119"/>
    </source>
</evidence>
<dbReference type="InterPro" id="IPR011050">
    <property type="entry name" value="Pectin_lyase_fold/virulence"/>
</dbReference>
<sequence>MRGENSTISLADGGEYGVGVYMGEGVKGASLTKTVITGGGKGVGVYAKGGDMLEMTLENVTISGVGAGVYVKNGTLIMRGENSTISLADGGRYGVYMGDGVESASLTGQGLREGEVGVWGYMRRGVRA</sequence>
<comment type="caution">
    <text evidence="1">The sequence shown here is derived from an EMBL/GenBank/DDBJ whole genome shotgun (WGS) entry which is preliminary data.</text>
</comment>
<name>A0ABR6E4R6_9HYPH</name>
<protein>
    <recommendedName>
        <fullName evidence="3">Lipoprotein</fullName>
    </recommendedName>
</protein>
<dbReference type="Proteomes" id="UP000548119">
    <property type="component" value="Unassembled WGS sequence"/>
</dbReference>
<proteinExistence type="predicted"/>
<gene>
    <name evidence="1" type="ORF">GGR10_001429</name>
</gene>
<accession>A0ABR6E4R6</accession>
<dbReference type="SUPFAM" id="SSF51126">
    <property type="entry name" value="Pectin lyase-like"/>
    <property type="match status" value="1"/>
</dbReference>
<reference evidence="1 2" key="1">
    <citation type="submission" date="2020-08" db="EMBL/GenBank/DDBJ databases">
        <title>Genomic Encyclopedia of Type Strains, Phase IV (KMG-IV): sequencing the most valuable type-strain genomes for metagenomic binning, comparative biology and taxonomic classification.</title>
        <authorList>
            <person name="Goeker M."/>
        </authorList>
    </citation>
    <scope>NUCLEOTIDE SEQUENCE [LARGE SCALE GENOMIC DNA]</scope>
    <source>
        <strain evidence="1 2">DSM 21431</strain>
    </source>
</reference>
<keyword evidence="2" id="KW-1185">Reference proteome</keyword>